<dbReference type="AlphaFoldDB" id="A0A2T5VFG0"/>
<proteinExistence type="predicted"/>
<dbReference type="Pfam" id="PF14384">
    <property type="entry name" value="BrnA_antitoxin"/>
    <property type="match status" value="1"/>
</dbReference>
<name>A0A2T5VFG0_9HYPH</name>
<dbReference type="InterPro" id="IPR025528">
    <property type="entry name" value="BrnA_antitoxin"/>
</dbReference>
<evidence type="ECO:0000313" key="1">
    <source>
        <dbReference type="EMBL" id="PTW62456.1"/>
    </source>
</evidence>
<gene>
    <name evidence="1" type="ORF">C8N35_101499</name>
</gene>
<dbReference type="RefSeq" id="WP_107988025.1">
    <property type="nucleotide sequence ID" value="NZ_QAYG01000001.1"/>
</dbReference>
<protein>
    <submittedName>
        <fullName evidence="1">BrnA antitoxin of type II toxin-antitoxin system</fullName>
    </submittedName>
</protein>
<accession>A0A2T5VFG0</accession>
<organism evidence="1 2">
    <name type="scientific">Breoghania corrubedonensis</name>
    <dbReference type="NCBI Taxonomy" id="665038"/>
    <lineage>
        <taxon>Bacteria</taxon>
        <taxon>Pseudomonadati</taxon>
        <taxon>Pseudomonadota</taxon>
        <taxon>Alphaproteobacteria</taxon>
        <taxon>Hyphomicrobiales</taxon>
        <taxon>Stappiaceae</taxon>
        <taxon>Breoghania</taxon>
    </lineage>
</organism>
<comment type="caution">
    <text evidence="1">The sequence shown here is derived from an EMBL/GenBank/DDBJ whole genome shotgun (WGS) entry which is preliminary data.</text>
</comment>
<dbReference type="OrthoDB" id="361944at2"/>
<keyword evidence="2" id="KW-1185">Reference proteome</keyword>
<dbReference type="EMBL" id="QAYG01000001">
    <property type="protein sequence ID" value="PTW62456.1"/>
    <property type="molecule type" value="Genomic_DNA"/>
</dbReference>
<sequence length="78" mass="8615">MASHRYTSAKDQAEAMFKKVTTKPAPETPVLKRNPIPAGREVVTMKIDNDVLAHFQEAGPGWQERINAALRQAAGLEE</sequence>
<reference evidence="1 2" key="1">
    <citation type="submission" date="2018-04" db="EMBL/GenBank/DDBJ databases">
        <title>Genomic Encyclopedia of Archaeal and Bacterial Type Strains, Phase II (KMG-II): from individual species to whole genera.</title>
        <authorList>
            <person name="Goeker M."/>
        </authorList>
    </citation>
    <scope>NUCLEOTIDE SEQUENCE [LARGE SCALE GENOMIC DNA]</scope>
    <source>
        <strain evidence="1 2">DSM 23382</strain>
    </source>
</reference>
<evidence type="ECO:0000313" key="2">
    <source>
        <dbReference type="Proteomes" id="UP000244081"/>
    </source>
</evidence>
<dbReference type="Proteomes" id="UP000244081">
    <property type="component" value="Unassembled WGS sequence"/>
</dbReference>